<dbReference type="EMBL" id="BQXS01005646">
    <property type="protein sequence ID" value="GKT13515.1"/>
    <property type="molecule type" value="Genomic_DNA"/>
</dbReference>
<dbReference type="SUPFAM" id="SSF51735">
    <property type="entry name" value="NAD(P)-binding Rossmann-fold domains"/>
    <property type="match status" value="1"/>
</dbReference>
<dbReference type="PANTHER" id="PTHR43571">
    <property type="entry name" value="NADP-SPECIFIC GLUTAMATE DEHYDROGENASE 1-RELATED"/>
    <property type="match status" value="1"/>
</dbReference>
<dbReference type="InterPro" id="IPR006096">
    <property type="entry name" value="Glu/Leu/Phe/Val/Trp_DH_C"/>
</dbReference>
<feature type="domain" description="Glutamate/phenylalanine/leucine/valine/L-tryptophan dehydrogenase C-terminal" evidence="1">
    <location>
        <begin position="1"/>
        <end position="122"/>
    </location>
</feature>
<protein>
    <submittedName>
        <fullName evidence="2">NADP-specific glutamate dehydrogenase</fullName>
    </submittedName>
</protein>
<dbReference type="SMART" id="SM00839">
    <property type="entry name" value="ELFV_dehydrog"/>
    <property type="match status" value="1"/>
</dbReference>
<organism evidence="2 3">
    <name type="scientific">Aduncisulcus paluster</name>
    <dbReference type="NCBI Taxonomy" id="2918883"/>
    <lineage>
        <taxon>Eukaryota</taxon>
        <taxon>Metamonada</taxon>
        <taxon>Carpediemonas-like organisms</taxon>
        <taxon>Aduncisulcus</taxon>
    </lineage>
</organism>
<evidence type="ECO:0000313" key="3">
    <source>
        <dbReference type="Proteomes" id="UP001057375"/>
    </source>
</evidence>
<comment type="caution">
    <text evidence="2">The sequence shown here is derived from an EMBL/GenBank/DDBJ whole genome shotgun (WGS) entry which is preliminary data.</text>
</comment>
<dbReference type="Proteomes" id="UP001057375">
    <property type="component" value="Unassembled WGS sequence"/>
</dbReference>
<dbReference type="InterPro" id="IPR036291">
    <property type="entry name" value="NAD(P)-bd_dom_sf"/>
</dbReference>
<accession>A0ABQ5JTA0</accession>
<sequence>VAQYTCEKLLDLGAIPLTFSDSTGYVIEPEGFTREGLAFVMELKNVKRGRIHEYTKFSKTTKYFAGERPWNAAKADLAFPSATQNEINKENAEQLVANGVFLVSEGANMPSTNEAIEIYHAN</sequence>
<gene>
    <name evidence="2" type="ORF">ADUPG1_003970</name>
</gene>
<evidence type="ECO:0000259" key="1">
    <source>
        <dbReference type="SMART" id="SM00839"/>
    </source>
</evidence>
<reference evidence="2" key="1">
    <citation type="submission" date="2022-03" db="EMBL/GenBank/DDBJ databases">
        <title>Draft genome sequence of Aduncisulcus paluster, a free-living microaerophilic Fornicata.</title>
        <authorList>
            <person name="Yuyama I."/>
            <person name="Kume K."/>
            <person name="Tamura T."/>
            <person name="Inagaki Y."/>
            <person name="Hashimoto T."/>
        </authorList>
    </citation>
    <scope>NUCLEOTIDE SEQUENCE</scope>
    <source>
        <strain evidence="2">NY0171</strain>
    </source>
</reference>
<dbReference type="InterPro" id="IPR050724">
    <property type="entry name" value="Glu_Leu_Phe_Val_DH"/>
</dbReference>
<proteinExistence type="predicted"/>
<evidence type="ECO:0000313" key="2">
    <source>
        <dbReference type="EMBL" id="GKT13515.1"/>
    </source>
</evidence>
<dbReference type="PANTHER" id="PTHR43571:SF1">
    <property type="entry name" value="NADP-SPECIFIC GLUTAMATE DEHYDROGENASE 1-RELATED"/>
    <property type="match status" value="1"/>
</dbReference>
<dbReference type="Pfam" id="PF00208">
    <property type="entry name" value="ELFV_dehydrog"/>
    <property type="match status" value="1"/>
</dbReference>
<dbReference type="Gene3D" id="3.40.50.720">
    <property type="entry name" value="NAD(P)-binding Rossmann-like Domain"/>
    <property type="match status" value="1"/>
</dbReference>
<name>A0ABQ5JTA0_9EUKA</name>
<keyword evidence="3" id="KW-1185">Reference proteome</keyword>
<feature type="non-terminal residue" evidence="2">
    <location>
        <position position="122"/>
    </location>
</feature>
<feature type="non-terminal residue" evidence="2">
    <location>
        <position position="1"/>
    </location>
</feature>